<evidence type="ECO:0000313" key="2">
    <source>
        <dbReference type="Proteomes" id="UP000593966"/>
    </source>
</evidence>
<dbReference type="AlphaFoldDB" id="A0A7S7AGW2"/>
<name>A0A7S7AGW2_9GAMM</name>
<keyword evidence="2" id="KW-1185">Reference proteome</keyword>
<accession>A0A7S7AGW2</accession>
<gene>
    <name evidence="1" type="ORF">G0028_07450</name>
</gene>
<reference evidence="1 2" key="1">
    <citation type="submission" date="2020-02" db="EMBL/GenBank/DDBJ databases">
        <title>Tigecycline-resistant Acinetobacter species from pigs and migratory birds.</title>
        <authorList>
            <person name="Chen C."/>
            <person name="Sun J."/>
            <person name="Liao X.-P."/>
            <person name="Liu Y.-H."/>
        </authorList>
    </citation>
    <scope>NUCLEOTIDE SEQUENCE [LARGE SCALE GENOMIC DNA]</scope>
    <source>
        <strain evidence="1 2">YH12207_T</strain>
    </source>
</reference>
<dbReference type="EMBL" id="CP048659">
    <property type="protein sequence ID" value="QOW45740.1"/>
    <property type="molecule type" value="Genomic_DNA"/>
</dbReference>
<dbReference type="RefSeq" id="WP_180045363.1">
    <property type="nucleotide sequence ID" value="NZ_CP048659.1"/>
</dbReference>
<organism evidence="1 2">
    <name type="scientific">Acinetobacter piscicola</name>
    <dbReference type="NCBI Taxonomy" id="2006115"/>
    <lineage>
        <taxon>Bacteria</taxon>
        <taxon>Pseudomonadati</taxon>
        <taxon>Pseudomonadota</taxon>
        <taxon>Gammaproteobacteria</taxon>
        <taxon>Moraxellales</taxon>
        <taxon>Moraxellaceae</taxon>
        <taxon>Acinetobacter</taxon>
    </lineage>
</organism>
<dbReference type="Proteomes" id="UP000593966">
    <property type="component" value="Chromosome"/>
</dbReference>
<proteinExistence type="predicted"/>
<sequence length="264" mass="29998">MNSAAELRRFNNNQAFLQAKDKITKALEDDPLGLSISQLMTICKLSIKTVKEVVLGTDFKSEDGVFFLANKEKIQPELVNKPQEKVTKKVETVTDTTEKVTEKSEPVTNTVDKVTTLNEPVTKPEKTFLQRIEEMFLFHPEGVTLGEALEILECDRKKFDSQLWSFKKKYFNVELKEVADGIKRYVPCKEPKLSNLESDLPSAADLLKSQISTVVTRKSQLSLDVNQLKILLSEIFGLDDIQFWIDHGQLTGVYLVGEVKEEIR</sequence>
<protein>
    <submittedName>
        <fullName evidence="1">Uncharacterized protein</fullName>
    </submittedName>
</protein>
<evidence type="ECO:0000313" key="1">
    <source>
        <dbReference type="EMBL" id="QOW45740.1"/>
    </source>
</evidence>